<keyword evidence="2" id="KW-1185">Reference proteome</keyword>
<dbReference type="OrthoDB" id="2361637at2"/>
<dbReference type="EMBL" id="QNQT01000007">
    <property type="protein sequence ID" value="RDU35933.1"/>
    <property type="molecule type" value="Genomic_DNA"/>
</dbReference>
<sequence>MNDYHERLTKVLLDKNDHLSYGEARTWVELLWEDFETTYAKAGREYQGSEMTEKVIRQWIEHYGKSLHEFAAQNPKYAHYLKQDKNKLH</sequence>
<dbReference type="Proteomes" id="UP000257144">
    <property type="component" value="Unassembled WGS sequence"/>
</dbReference>
<reference evidence="1 2" key="1">
    <citation type="submission" date="2018-07" db="EMBL/GenBank/DDBJ databases">
        <title>Bacillus sp. YLB-04 draft genome sequence.</title>
        <authorList>
            <person name="Yu L."/>
            <person name="Tang X."/>
        </authorList>
    </citation>
    <scope>NUCLEOTIDE SEQUENCE [LARGE SCALE GENOMIC DNA]</scope>
    <source>
        <strain evidence="1 2">YLB-04</strain>
    </source>
</reference>
<dbReference type="RefSeq" id="WP_115452861.1">
    <property type="nucleotide sequence ID" value="NZ_QNQT01000007.1"/>
</dbReference>
<proteinExistence type="predicted"/>
<evidence type="ECO:0000313" key="2">
    <source>
        <dbReference type="Proteomes" id="UP000257144"/>
    </source>
</evidence>
<comment type="caution">
    <text evidence="1">The sequence shown here is derived from an EMBL/GenBank/DDBJ whole genome shotgun (WGS) entry which is preliminary data.</text>
</comment>
<dbReference type="AlphaFoldDB" id="A0A3D8GN92"/>
<organism evidence="1 2">
    <name type="scientific">Neobacillus piezotolerans</name>
    <dbReference type="NCBI Taxonomy" id="2259171"/>
    <lineage>
        <taxon>Bacteria</taxon>
        <taxon>Bacillati</taxon>
        <taxon>Bacillota</taxon>
        <taxon>Bacilli</taxon>
        <taxon>Bacillales</taxon>
        <taxon>Bacillaceae</taxon>
        <taxon>Neobacillus</taxon>
    </lineage>
</organism>
<evidence type="ECO:0000313" key="1">
    <source>
        <dbReference type="EMBL" id="RDU35933.1"/>
    </source>
</evidence>
<dbReference type="InterPro" id="IPR026952">
    <property type="entry name" value="WVELL"/>
</dbReference>
<dbReference type="Pfam" id="PF14043">
    <property type="entry name" value="WVELL"/>
    <property type="match status" value="1"/>
</dbReference>
<protein>
    <recommendedName>
        <fullName evidence="3">WVELL protein</fullName>
    </recommendedName>
</protein>
<evidence type="ECO:0008006" key="3">
    <source>
        <dbReference type="Google" id="ProtNLM"/>
    </source>
</evidence>
<gene>
    <name evidence="1" type="ORF">DRW41_15165</name>
</gene>
<accession>A0A3D8GN92</accession>
<name>A0A3D8GN92_9BACI</name>